<feature type="compositionally biased region" description="Low complexity" evidence="1">
    <location>
        <begin position="16"/>
        <end position="27"/>
    </location>
</feature>
<feature type="region of interest" description="Disordered" evidence="1">
    <location>
        <begin position="1"/>
        <end position="106"/>
    </location>
</feature>
<evidence type="ECO:0000313" key="2">
    <source>
        <dbReference type="EMBL" id="PTB42805.1"/>
    </source>
</evidence>
<dbReference type="Proteomes" id="UP000240493">
    <property type="component" value="Unassembled WGS sequence"/>
</dbReference>
<reference evidence="2 3" key="1">
    <citation type="submission" date="2016-07" db="EMBL/GenBank/DDBJ databases">
        <title>Multiple horizontal gene transfer events from other fungi enriched the ability of initially mycotrophic Trichoderma (Ascomycota) to feed on dead plant biomass.</title>
        <authorList>
            <consortium name="DOE Joint Genome Institute"/>
            <person name="Aerts A."/>
            <person name="Atanasova L."/>
            <person name="Chenthamara K."/>
            <person name="Zhang J."/>
            <person name="Grujic M."/>
            <person name="Henrissat B."/>
            <person name="Kuo A."/>
            <person name="Salamov A."/>
            <person name="Lipzen A."/>
            <person name="Labutti K."/>
            <person name="Barry K."/>
            <person name="Miao Y."/>
            <person name="Rahimi M.J."/>
            <person name="Shen Q."/>
            <person name="Grigoriev I.V."/>
            <person name="Kubicek C.P."/>
            <person name="Druzhinina I.S."/>
        </authorList>
    </citation>
    <scope>NUCLEOTIDE SEQUENCE [LARGE SCALE GENOMIC DNA]</scope>
    <source>
        <strain evidence="2 3">CBS 433.97</strain>
    </source>
</reference>
<keyword evidence="3" id="KW-1185">Reference proteome</keyword>
<dbReference type="EMBL" id="KZ679259">
    <property type="protein sequence ID" value="PTB42805.1"/>
    <property type="molecule type" value="Genomic_DNA"/>
</dbReference>
<organism evidence="2 3">
    <name type="scientific">Trichoderma asperellum (strain ATCC 204424 / CBS 433.97 / NBRC 101777)</name>
    <dbReference type="NCBI Taxonomy" id="1042311"/>
    <lineage>
        <taxon>Eukaryota</taxon>
        <taxon>Fungi</taxon>
        <taxon>Dikarya</taxon>
        <taxon>Ascomycota</taxon>
        <taxon>Pezizomycotina</taxon>
        <taxon>Sordariomycetes</taxon>
        <taxon>Hypocreomycetidae</taxon>
        <taxon>Hypocreales</taxon>
        <taxon>Hypocreaceae</taxon>
        <taxon>Trichoderma</taxon>
    </lineage>
</organism>
<dbReference type="OrthoDB" id="4900573at2759"/>
<protein>
    <submittedName>
        <fullName evidence="2">Uncharacterized protein</fullName>
    </submittedName>
</protein>
<accession>A0A2T3ZDC7</accession>
<sequence length="171" mass="20056">MPSSKRDYPSSMYPEHGSSYSSSSYSHGSRRGDGDGARRNGDSHRSYNHDYRRGRDYRRGDRSERYIREDSHSARRDSRRDDNRPHDRDSKYNDVERKGRSSSLGILERVLPHDFRPSKADPEARIHRLQKEKECPGFDWTPGLVLGLIGAAALFNHERSLIRRQRKEYYD</sequence>
<gene>
    <name evidence="2" type="ORF">M441DRAFT_66574</name>
</gene>
<evidence type="ECO:0000256" key="1">
    <source>
        <dbReference type="SAM" id="MobiDB-lite"/>
    </source>
</evidence>
<proteinExistence type="predicted"/>
<evidence type="ECO:0000313" key="3">
    <source>
        <dbReference type="Proteomes" id="UP000240493"/>
    </source>
</evidence>
<feature type="compositionally biased region" description="Basic and acidic residues" evidence="1">
    <location>
        <begin position="30"/>
        <end position="99"/>
    </location>
</feature>
<dbReference type="AlphaFoldDB" id="A0A2T3ZDC7"/>
<name>A0A2T3ZDC7_TRIA4</name>